<evidence type="ECO:0000256" key="1">
    <source>
        <dbReference type="SAM" id="Coils"/>
    </source>
</evidence>
<feature type="coiled-coil region" evidence="1">
    <location>
        <begin position="1157"/>
        <end position="1191"/>
    </location>
</feature>
<gene>
    <name evidence="2" type="ORF">BN860_01244g</name>
</gene>
<keyword evidence="1" id="KW-0175">Coiled coil</keyword>
<name>A0A8J2X7T5_ZYGB2</name>
<protein>
    <submittedName>
        <fullName evidence="2">BN860_01244g1_1</fullName>
    </submittedName>
</protein>
<evidence type="ECO:0000313" key="3">
    <source>
        <dbReference type="Proteomes" id="UP000019375"/>
    </source>
</evidence>
<dbReference type="OrthoDB" id="4070435at2759"/>
<accession>A0A8J2X7T5</accession>
<organism evidence="2 3">
    <name type="scientific">Zygosaccharomyces bailii (strain CLIB 213 / ATCC 58445 / CBS 680 / BCRC 21525 / NBRC 1098 / NCYC 1416 / NRRL Y-2227)</name>
    <dbReference type="NCBI Taxonomy" id="1333698"/>
    <lineage>
        <taxon>Eukaryota</taxon>
        <taxon>Fungi</taxon>
        <taxon>Dikarya</taxon>
        <taxon>Ascomycota</taxon>
        <taxon>Saccharomycotina</taxon>
        <taxon>Saccharomycetes</taxon>
        <taxon>Saccharomycetales</taxon>
        <taxon>Saccharomycetaceae</taxon>
        <taxon>Zygosaccharomyces</taxon>
    </lineage>
</organism>
<evidence type="ECO:0000313" key="2">
    <source>
        <dbReference type="EMBL" id="CDF87209.1"/>
    </source>
</evidence>
<dbReference type="EMBL" id="HG316454">
    <property type="protein sequence ID" value="CDF87209.1"/>
    <property type="molecule type" value="Genomic_DNA"/>
</dbReference>
<sequence>MAFGNAWDLDCLRPESWFRAGDLSFSESATRPFISSPRHDTQAELNDNDVTSLENSDINHFRLWFKLRSSICSRKPQRCLPIMVANNPQEHVQQISHIRTNISEAESPFFGPRREMEELFGVTGDPESLDDSYIVELLASSQPGDTNNTLKDKMNKISLLPTYLLVSLNSVYIAGEPSHIPINHGIIDCQIFDTLPERLGSLILISTSSGYLISIILGIGQSKAAIVQYWELGSAGDWHIVKHQSHEQFVAVNKKKGLCKFFCFRNALHFTLVNNLSIDNTQFLDCLFFPNTSQSHYLLFVPSIRYHRLVFFCIEWDNTAPAMKDVYQLTYLNGHLIDCCVPVGNNRSLVFHGSDISLISAHQIMSGETNFKHFESKLLKGVCSYFEAPQLLAKLKRIHGEPFNTFQYCTLLATSSGNIIICVMDDQDRIEFFSLTRFKGLKDVCPVCAQSASEKEYELVVISFGRTLLLTIDIADITRLTGEFPIPSLSGIQFKHTLDSSTEDNFKLLVISPPKTASRFSSEIWLASSMAISHLQTFAPVRKLHEVCKLRQFQLYNKIQLFRFSSLENGLKKALLQDGHIQHPLMYLVVATDSLSVSKAFLLNLHTPEITVVELDDFLAEVEGGSLDAFFSQKGSLVQITRDSVYLDLLGLSPEEQTEEYSPGWEIEGVAHCGNKIIVWNCVKKKCNVINNIDDLGKGQQFVTSVFLENEMRLHNSKSVEFCIVRDEENANTTFVYLATNSGLSRCTWDALYTVNDPTFEFQSLCDECSDSLLSLSSHLCFIKNDSQFVKANYRHFHIAEVQLRYNTKDFQIRPFDEESCLIFSTQEITVYSVSATKEKGTEIYELKLPPSSKVNPILDVSADAENNRIFVLYSDGLEVYDLSYFTWNSSNYLLRSTKTTEKKFLFVEKINRMIVVNLRAREWDCIKLVDGKTLSLDPSTLQSPADLKLIDVVEIYSAKRHVELLLQFGTLLKLVRLVPKRGRISVQEMSRYEFSAPLFNHIEVGNDGRFLVFLPAIPASPHHPFDYFMQMHVDQNDQLELLSSLKFPEQINLQCFRLCGKDVIIVSKVYDRVFLLKDFSRQISQKYLQAISLKMPLSSKVLLVCPLGGDSFVVVVSCEGRSDHITELLFYHRDDVKLSGESKKAYADGGDLLYEAAMLDDAQRQVESEISRIEEEEDDAQENFNEHEEMMSISAATQGDDWDLNYRDFLHRMANGRLGQGEEWDFDDLDMEYEVEEDDEVAQGSEEDEDMLDTDDMDEMDEFDAFERGASNSFPLDLDPELEDSATAPEVASADLVRPVTASTNRKPYQVMHLTKAIKDIKYDCNANAIYLLAMDSSVLVLSQASKQIALQSIVQKDTSKTRDNSFPIKTTQSGLFALDADGHVPELPWL</sequence>
<reference evidence="3" key="1">
    <citation type="journal article" date="2013" name="Genome Announc.">
        <title>Genome sequence of the food spoilage yeast Zygosaccharomyces bailii CLIB 213(T).</title>
        <authorList>
            <person name="Galeote V."/>
            <person name="Bigey F."/>
            <person name="Devillers H."/>
            <person name="Neuveglise C."/>
            <person name="Dequin S."/>
        </authorList>
    </citation>
    <scope>NUCLEOTIDE SEQUENCE [LARGE SCALE GENOMIC DNA]</scope>
    <source>
        <strain evidence="3">CLIB 213 / ATCC 58445 / CBS 680 / CCRC 21525 / NBRC 1098 / NCYC 1416 / NRRL Y-2227</strain>
    </source>
</reference>
<dbReference type="Proteomes" id="UP000019375">
    <property type="component" value="Unassembled WGS sequence"/>
</dbReference>
<proteinExistence type="predicted"/>
<keyword evidence="3" id="KW-1185">Reference proteome</keyword>